<keyword evidence="2" id="KW-1185">Reference proteome</keyword>
<evidence type="ECO:0000313" key="1">
    <source>
        <dbReference type="EMBL" id="CAG8463019.1"/>
    </source>
</evidence>
<protein>
    <submittedName>
        <fullName evidence="1">529_t:CDS:1</fullName>
    </submittedName>
</protein>
<organism evidence="1 2">
    <name type="scientific">Dentiscutata erythropus</name>
    <dbReference type="NCBI Taxonomy" id="1348616"/>
    <lineage>
        <taxon>Eukaryota</taxon>
        <taxon>Fungi</taxon>
        <taxon>Fungi incertae sedis</taxon>
        <taxon>Mucoromycota</taxon>
        <taxon>Glomeromycotina</taxon>
        <taxon>Glomeromycetes</taxon>
        <taxon>Diversisporales</taxon>
        <taxon>Gigasporaceae</taxon>
        <taxon>Dentiscutata</taxon>
    </lineage>
</organism>
<sequence length="64" mass="7460">METETKAVISPVRSHRRLVVLYEYAMTEEQKIQNYVSLYIGIGSPLLRSRKFQMKFSPEVVVIV</sequence>
<dbReference type="Proteomes" id="UP000789405">
    <property type="component" value="Unassembled WGS sequence"/>
</dbReference>
<name>A0A9N8YZL2_9GLOM</name>
<accession>A0A9N8YZL2</accession>
<evidence type="ECO:0000313" key="2">
    <source>
        <dbReference type="Proteomes" id="UP000789405"/>
    </source>
</evidence>
<dbReference type="AlphaFoldDB" id="A0A9N8YZL2"/>
<comment type="caution">
    <text evidence="1">The sequence shown here is derived from an EMBL/GenBank/DDBJ whole genome shotgun (WGS) entry which is preliminary data.</text>
</comment>
<gene>
    <name evidence="1" type="ORF">DERYTH_LOCUS1096</name>
</gene>
<proteinExistence type="predicted"/>
<reference evidence="1" key="1">
    <citation type="submission" date="2021-06" db="EMBL/GenBank/DDBJ databases">
        <authorList>
            <person name="Kallberg Y."/>
            <person name="Tangrot J."/>
            <person name="Rosling A."/>
        </authorList>
    </citation>
    <scope>NUCLEOTIDE SEQUENCE</scope>
    <source>
        <strain evidence="1">MA453B</strain>
    </source>
</reference>
<dbReference type="EMBL" id="CAJVPY010000289">
    <property type="protein sequence ID" value="CAG8463019.1"/>
    <property type="molecule type" value="Genomic_DNA"/>
</dbReference>